<protein>
    <submittedName>
        <fullName evidence="2">Uncharacterized protein</fullName>
    </submittedName>
</protein>
<feature type="region of interest" description="Disordered" evidence="1">
    <location>
        <begin position="1"/>
        <end position="27"/>
    </location>
</feature>
<accession>A0A4C1XNA0</accession>
<evidence type="ECO:0000256" key="1">
    <source>
        <dbReference type="SAM" id="MobiDB-lite"/>
    </source>
</evidence>
<proteinExistence type="predicted"/>
<evidence type="ECO:0000313" key="3">
    <source>
        <dbReference type="Proteomes" id="UP000299102"/>
    </source>
</evidence>
<name>A0A4C1XNA0_EUMVA</name>
<comment type="caution">
    <text evidence="2">The sequence shown here is derived from an EMBL/GenBank/DDBJ whole genome shotgun (WGS) entry which is preliminary data.</text>
</comment>
<dbReference type="Proteomes" id="UP000299102">
    <property type="component" value="Unassembled WGS sequence"/>
</dbReference>
<reference evidence="2 3" key="1">
    <citation type="journal article" date="2019" name="Commun. Biol.">
        <title>The bagworm genome reveals a unique fibroin gene that provides high tensile strength.</title>
        <authorList>
            <person name="Kono N."/>
            <person name="Nakamura H."/>
            <person name="Ohtoshi R."/>
            <person name="Tomita M."/>
            <person name="Numata K."/>
            <person name="Arakawa K."/>
        </authorList>
    </citation>
    <scope>NUCLEOTIDE SEQUENCE [LARGE SCALE GENOMIC DNA]</scope>
</reference>
<evidence type="ECO:0000313" key="2">
    <source>
        <dbReference type="EMBL" id="GBP64482.1"/>
    </source>
</evidence>
<keyword evidence="3" id="KW-1185">Reference proteome</keyword>
<organism evidence="2 3">
    <name type="scientific">Eumeta variegata</name>
    <name type="common">Bagworm moth</name>
    <name type="synonym">Eumeta japonica</name>
    <dbReference type="NCBI Taxonomy" id="151549"/>
    <lineage>
        <taxon>Eukaryota</taxon>
        <taxon>Metazoa</taxon>
        <taxon>Ecdysozoa</taxon>
        <taxon>Arthropoda</taxon>
        <taxon>Hexapoda</taxon>
        <taxon>Insecta</taxon>
        <taxon>Pterygota</taxon>
        <taxon>Neoptera</taxon>
        <taxon>Endopterygota</taxon>
        <taxon>Lepidoptera</taxon>
        <taxon>Glossata</taxon>
        <taxon>Ditrysia</taxon>
        <taxon>Tineoidea</taxon>
        <taxon>Psychidae</taxon>
        <taxon>Oiketicinae</taxon>
        <taxon>Eumeta</taxon>
    </lineage>
</organism>
<dbReference type="EMBL" id="BGZK01000899">
    <property type="protein sequence ID" value="GBP64482.1"/>
    <property type="molecule type" value="Genomic_DNA"/>
</dbReference>
<dbReference type="AlphaFoldDB" id="A0A4C1XNA0"/>
<gene>
    <name evidence="2" type="ORF">EVAR_49278_1</name>
</gene>
<sequence>MGPHKTDPAGGPIPPGSIGVVSPTSRRPSMVVRSISGYCYRRCTPTTQLTTRHSPVPRGSDALHRDPVLWERRERYEGSGPLTRAEWLLLPDVRSFD</sequence>